<evidence type="ECO:0000256" key="1">
    <source>
        <dbReference type="SAM" id="MobiDB-lite"/>
    </source>
</evidence>
<feature type="compositionally biased region" description="Low complexity" evidence="1">
    <location>
        <begin position="329"/>
        <end position="340"/>
    </location>
</feature>
<evidence type="ECO:0000313" key="2">
    <source>
        <dbReference type="EMBL" id="KAH7358408.1"/>
    </source>
</evidence>
<feature type="compositionally biased region" description="Low complexity" evidence="1">
    <location>
        <begin position="40"/>
        <end position="58"/>
    </location>
</feature>
<comment type="caution">
    <text evidence="2">The sequence shown here is derived from an EMBL/GenBank/DDBJ whole genome shotgun (WGS) entry which is preliminary data.</text>
</comment>
<feature type="region of interest" description="Disordered" evidence="1">
    <location>
        <begin position="466"/>
        <end position="489"/>
    </location>
</feature>
<feature type="region of interest" description="Disordered" evidence="1">
    <location>
        <begin position="329"/>
        <end position="358"/>
    </location>
</feature>
<dbReference type="AlphaFoldDB" id="A0A8K0TH92"/>
<organism evidence="2 3">
    <name type="scientific">Plectosphaerella cucumerina</name>
    <dbReference type="NCBI Taxonomy" id="40658"/>
    <lineage>
        <taxon>Eukaryota</taxon>
        <taxon>Fungi</taxon>
        <taxon>Dikarya</taxon>
        <taxon>Ascomycota</taxon>
        <taxon>Pezizomycotina</taxon>
        <taxon>Sordariomycetes</taxon>
        <taxon>Hypocreomycetidae</taxon>
        <taxon>Glomerellales</taxon>
        <taxon>Plectosphaerellaceae</taxon>
        <taxon>Plectosphaerella</taxon>
    </lineage>
</organism>
<feature type="region of interest" description="Disordered" evidence="1">
    <location>
        <begin position="733"/>
        <end position="760"/>
    </location>
</feature>
<feature type="region of interest" description="Disordered" evidence="1">
    <location>
        <begin position="237"/>
        <end position="289"/>
    </location>
</feature>
<feature type="region of interest" description="Disordered" evidence="1">
    <location>
        <begin position="201"/>
        <end position="223"/>
    </location>
</feature>
<dbReference type="OrthoDB" id="2575228at2759"/>
<feature type="compositionally biased region" description="Polar residues" evidence="1">
    <location>
        <begin position="348"/>
        <end position="358"/>
    </location>
</feature>
<sequence length="784" mass="81682">MSADVPHFGRPGTSTLVHRGGGSSSEMDDGAYSAAHHLPGDSVDFSQGGSGSSSDMDWDLAADGGDFLDGLAAGTGNTGSAGGGELCFDDFLDLEGMSGTAGNELTDVLPDSFYFELGPMDGSASTTSASDDLDDLFSCHSSQQQQPLYHVPPSMGARPSATADSAATFPLAPGGSGDFLSSVPPPATGVQSSSAIARPLREQRTGQASTYPAAPLGPGASESISDSELLRLEGISLKASPSRPPPTPHPLGTVSLSQHPTPHPRQGREGPATTDQHPTAAAAAAATTTTASAATNTAASAAARRPASTATTTTTSFFKAVASKIQQKAATVRSSKASSSSHRRTAANDPSPQDYNQSNMSTVAIGRPISPATSLPKGIKLEPTQHHHHQMAMTADPRLPLSPPNSATIPQGMSANFGSGMLEDPFGGVPVSQVHGMYRRSPHTPLDTPIMDDDKAEMYFSPTTTHMGSHEAGPVSQTSKAAWPSSQGDSQGAIAWANSFAQPDGSIDGAHWWDSSVDVNAVNAHFQAQNARNASYNLALHVHPDGPDMSYGAYGTPQIPVSGPDMSGMMMGMPSGPHHSRSSSSPVVHNAYTHLPPQQHHHMQHPQQHPHPGSQTERRPRMPRAPSAGTRHLQTPMRRQRPPSRTRRDSSSVSPTPQGRSRNSSGSSVVGGPVMASSIKKRRSFNATTARHHIRTASNGSTVGLGIDLSNGGGGGGGGFVNFTPSDKNVLMTGVAPSGSSKTKARREKEAQEKRRRMSEAAIKAVRDAGGDIDKLMEEGFTTY</sequence>
<feature type="region of interest" description="Disordered" evidence="1">
    <location>
        <begin position="1"/>
        <end position="58"/>
    </location>
</feature>
<evidence type="ECO:0008006" key="4">
    <source>
        <dbReference type="Google" id="ProtNLM"/>
    </source>
</evidence>
<feature type="compositionally biased region" description="Polar residues" evidence="1">
    <location>
        <begin position="475"/>
        <end position="489"/>
    </location>
</feature>
<feature type="compositionally biased region" description="Low complexity" evidence="1">
    <location>
        <begin position="278"/>
        <end position="289"/>
    </location>
</feature>
<feature type="region of interest" description="Disordered" evidence="1">
    <location>
        <begin position="563"/>
        <end position="689"/>
    </location>
</feature>
<feature type="region of interest" description="Disordered" evidence="1">
    <location>
        <begin position="143"/>
        <end position="169"/>
    </location>
</feature>
<dbReference type="Proteomes" id="UP000813385">
    <property type="component" value="Unassembled WGS sequence"/>
</dbReference>
<name>A0A8K0TH92_9PEZI</name>
<feature type="compositionally biased region" description="Low complexity" evidence="1">
    <location>
        <begin position="563"/>
        <end position="598"/>
    </location>
</feature>
<feature type="compositionally biased region" description="Basic residues" evidence="1">
    <location>
        <begin position="679"/>
        <end position="689"/>
    </location>
</feature>
<dbReference type="EMBL" id="JAGPXD010000004">
    <property type="protein sequence ID" value="KAH7358408.1"/>
    <property type="molecule type" value="Genomic_DNA"/>
</dbReference>
<gene>
    <name evidence="2" type="ORF">B0T11DRAFT_103411</name>
</gene>
<keyword evidence="3" id="KW-1185">Reference proteome</keyword>
<reference evidence="2" key="1">
    <citation type="journal article" date="2021" name="Nat. Commun.">
        <title>Genetic determinants of endophytism in the Arabidopsis root mycobiome.</title>
        <authorList>
            <person name="Mesny F."/>
            <person name="Miyauchi S."/>
            <person name="Thiergart T."/>
            <person name="Pickel B."/>
            <person name="Atanasova L."/>
            <person name="Karlsson M."/>
            <person name="Huettel B."/>
            <person name="Barry K.W."/>
            <person name="Haridas S."/>
            <person name="Chen C."/>
            <person name="Bauer D."/>
            <person name="Andreopoulos W."/>
            <person name="Pangilinan J."/>
            <person name="LaButti K."/>
            <person name="Riley R."/>
            <person name="Lipzen A."/>
            <person name="Clum A."/>
            <person name="Drula E."/>
            <person name="Henrissat B."/>
            <person name="Kohler A."/>
            <person name="Grigoriev I.V."/>
            <person name="Martin F.M."/>
            <person name="Hacquard S."/>
        </authorList>
    </citation>
    <scope>NUCLEOTIDE SEQUENCE</scope>
    <source>
        <strain evidence="2">MPI-CAGE-AT-0016</strain>
    </source>
</reference>
<feature type="compositionally biased region" description="Low complexity" evidence="1">
    <location>
        <begin position="651"/>
        <end position="678"/>
    </location>
</feature>
<accession>A0A8K0TH92</accession>
<evidence type="ECO:0000313" key="3">
    <source>
        <dbReference type="Proteomes" id="UP000813385"/>
    </source>
</evidence>
<proteinExistence type="predicted"/>
<protein>
    <recommendedName>
        <fullName evidence="4">Developmental regulatory protein wetA</fullName>
    </recommendedName>
</protein>